<proteinExistence type="predicted"/>
<feature type="compositionally biased region" description="Acidic residues" evidence="1">
    <location>
        <begin position="1460"/>
        <end position="1474"/>
    </location>
</feature>
<feature type="domain" description="Adhesin isopeptide-forming adherence" evidence="4">
    <location>
        <begin position="737"/>
        <end position="882"/>
    </location>
</feature>
<keyword evidence="2" id="KW-0812">Transmembrane</keyword>
<name>B7GP25_BIFLS</name>
<dbReference type="EMBL" id="CP001095">
    <property type="protein sequence ID" value="ACJ51637.1"/>
    <property type="molecule type" value="Genomic_DNA"/>
</dbReference>
<dbReference type="Pfam" id="PF17998">
    <property type="entry name" value="AgI_II_C2"/>
    <property type="match status" value="2"/>
</dbReference>
<organism evidence="5 6">
    <name type="scientific">Bifidobacterium longum subsp. infantis (strain ATCC 15697 / DSM 20088 / JCM 1222 / NCTC 11817 / S12)</name>
    <dbReference type="NCBI Taxonomy" id="391904"/>
    <lineage>
        <taxon>Bacteria</taxon>
        <taxon>Bacillati</taxon>
        <taxon>Actinomycetota</taxon>
        <taxon>Actinomycetes</taxon>
        <taxon>Bifidobacteriales</taxon>
        <taxon>Bifidobacteriaceae</taxon>
        <taxon>Bifidobacterium</taxon>
    </lineage>
</organism>
<dbReference type="Proteomes" id="UP000001360">
    <property type="component" value="Chromosome"/>
</dbReference>
<protein>
    <submittedName>
        <fullName evidence="5">LPXTG-motif cell wall anchor domain protein</fullName>
    </submittedName>
</protein>
<dbReference type="Pfam" id="PF16364">
    <property type="entry name" value="Antigen_C"/>
    <property type="match status" value="1"/>
</dbReference>
<evidence type="ECO:0000313" key="5">
    <source>
        <dbReference type="EMBL" id="ACJ51637.1"/>
    </source>
</evidence>
<feature type="domain" description="Adhesin isopeptide-forming adherence" evidence="4">
    <location>
        <begin position="888"/>
        <end position="1066"/>
    </location>
</feature>
<dbReference type="InterPro" id="IPR026345">
    <property type="entry name" value="Adh_isopep-form_adh_dom"/>
</dbReference>
<accession>B7GP25</accession>
<feature type="transmembrane region" description="Helical" evidence="2">
    <location>
        <begin position="56"/>
        <end position="78"/>
    </location>
</feature>
<dbReference type="Gene3D" id="2.60.40.740">
    <property type="match status" value="3"/>
</dbReference>
<evidence type="ECO:0000259" key="3">
    <source>
        <dbReference type="Pfam" id="PF16364"/>
    </source>
</evidence>
<sequence>MVRSGSGGRPSGLRACFSSRDPGGGGFWSPRLLPFPERGASVVCGKGFRMRFGKKGAGAVASITAAAALLACLVPVALADNGGGGSGEDGGGSGGGPTQTADVHWIYKDSWPATLDGMKTALSDAKVRLSSDLANGQNQFVNMNKTLSDAIDECQRSYTGEGNADCRLVAVGYVRLADGSFNGSYVSSNAKNRWEAQWKAEAKGDYMYQGQKYSTSTTWKDKLGTRSVDSLAQESIDSNPNASFRVIVLAQNQPPVDYKLNVTTSHKQKTDMQVGSTDPVGDVIHADNGGSAIKETLNGTAIIHYENGPYLPAKSVSKPISFSSNGDTQLDDLASPKDFGMKYWAEGSYWIDIQVPKQGRMQAAVDTADRDPAESWKVSSVPPEPPVKKIEDGASADRMTNRTTITYGTGRGGYEMRFRDVIEPNGVEYSVDNYRLIDRTDDNRDVSGEFEITWDKASNTVSAARSADKGEMPMDHVYEFSFDVTVSKPSDFQQVKDHAWGQWNHEPEADAGKKQFDTWRPNPDKSWIRLNAKGQWEAVIDPKETNRTGADDMTLLDGDRVASVVNGTIAKNLIQAPETLTLTDDWSAADYLFDADDKSKIRVYEADAGTDRESSVTDIANHGRDVTDQWTITMEGTTVTATAGRAYREGLKGLKTAKQVTLLIPGKAAYANGKGAGQVRDDFGKQASDELSFCTAPDGKALTNKGSQTVNTHTIPTNEPKICGYIPPVVKDVVGESSQGGDQASVDGRVVYPGQRLEYRLETQPHLPGNLAYSVSEVAVTDTYDEHLEVDKQTLEVTDLSTGRFIPKTEYETQWNDAQHAVRLVFSDGYVKTNWRNGANPRIIVRFEGTVAKDAPTDTKIGNQWALTLNNMITPSNKVWNEPPDFTPVKKDTQADPSISIDGKTALLGDRIYYRVTIDAKQTNQAYKVWRLGMTDDWDDEYLSLDAKRIEVTDTATGKDVTAKFNIAAIDGVAYVYARTADTKVPATGETIKGDPQPKNLKEYAEKKDHDPLKEPAIDQSMLGTSYEVSLPMTVIKVTDGHIVKNKATQVVNDTRKDTNEVANPLKPVNPSKDVVVKVDGESIDKRSVYLNGLFLYRLDSSVLPAHRAYQKVTDWSITDPLDTEHDQYTGQWAVYAMRDLTEQGRVIARKGVKIAGSGFDASVYGGELFTLTQDDKGVVTVTATQRMLDLVSGNDESEQAWTAFIQCKRVKTGEHIANRFDETLNGTKRPSNQVETHTPDMTPSLKIEKWDEASGWPAGDRDQVKDALAMQGDTRIVFTITNTSTTDPDTKQGAWYRTKDLNLKDQLVAGDGRVTDLEYPADWDSRVLKPGESVEVKGILKGVTDHHTDRATVTGTPLVECVVSDPDPFDGKDETSAPDDAVTIDGRLVCPDTEVVSNTDDWNGYRTGLAHTGAAIQGVIAAAITLLAVGVGLVAARRFRHGNSAGGRHSESAQSSDIADTDEDVAETTDEIPYESSVI</sequence>
<evidence type="ECO:0000256" key="1">
    <source>
        <dbReference type="SAM" id="MobiDB-lite"/>
    </source>
</evidence>
<keyword evidence="2" id="KW-1133">Transmembrane helix</keyword>
<feature type="transmembrane region" description="Helical" evidence="2">
    <location>
        <begin position="1415"/>
        <end position="1437"/>
    </location>
</feature>
<reference evidence="5 6" key="1">
    <citation type="journal article" date="2008" name="Proc. Natl. Acad. Sci. U.S.A.">
        <title>The genome sequence of Bifidobacterium longum subsp. infantis reveals adaptations for milk utilization within the infant microbiome.</title>
        <authorList>
            <person name="Sela D.A."/>
            <person name="Chapman J."/>
            <person name="Adeuya A."/>
            <person name="Kim J.H."/>
            <person name="Chen F."/>
            <person name="Whitehead T.R."/>
            <person name="Lapidus A."/>
            <person name="Rokhsar D.S."/>
            <person name="Lebrilla C.B."/>
            <person name="German J.B."/>
            <person name="Price N.P."/>
            <person name="Richardson P.M."/>
            <person name="Mills D.A."/>
        </authorList>
    </citation>
    <scope>NUCLEOTIDE SEQUENCE [LARGE SCALE GENOMIC DNA]</scope>
    <source>
        <strain evidence="6">ATCC 15697 / DSM 20088 / JCM 1222 / NCTC 11817 / S12 [JGI]</strain>
    </source>
</reference>
<evidence type="ECO:0000259" key="4">
    <source>
        <dbReference type="Pfam" id="PF17998"/>
    </source>
</evidence>
<feature type="domain" description="Cell surface antigen C-terminal" evidence="3">
    <location>
        <begin position="1070"/>
        <end position="1240"/>
    </location>
</feature>
<feature type="region of interest" description="Disordered" evidence="1">
    <location>
        <begin position="370"/>
        <end position="391"/>
    </location>
</feature>
<keyword evidence="2" id="KW-0472">Membrane</keyword>
<dbReference type="InterPro" id="IPR032300">
    <property type="entry name" value="Antigen_C"/>
</dbReference>
<evidence type="ECO:0000256" key="2">
    <source>
        <dbReference type="SAM" id="Phobius"/>
    </source>
</evidence>
<gene>
    <name evidence="5" type="ordered locus">Blon_0524</name>
</gene>
<dbReference type="NCBIfam" id="TIGR04228">
    <property type="entry name" value="isopep_sspB_C2"/>
    <property type="match status" value="1"/>
</dbReference>
<dbReference type="KEGG" id="bln:Blon_0524"/>
<evidence type="ECO:0000313" key="6">
    <source>
        <dbReference type="Proteomes" id="UP000001360"/>
    </source>
</evidence>
<feature type="region of interest" description="Disordered" evidence="1">
    <location>
        <begin position="1443"/>
        <end position="1480"/>
    </location>
</feature>